<dbReference type="Proteomes" id="UP000671119">
    <property type="component" value="Unassembled WGS sequence"/>
</dbReference>
<evidence type="ECO:0000313" key="15">
    <source>
        <dbReference type="Proteomes" id="UP000039217"/>
    </source>
</evidence>
<evidence type="ECO:0000256" key="1">
    <source>
        <dbReference type="ARBA" id="ARBA00023002"/>
    </source>
</evidence>
<dbReference type="Proteomes" id="UP000048948">
    <property type="component" value="Unassembled WGS sequence"/>
</dbReference>
<reference evidence="12 23" key="5">
    <citation type="submission" date="2017-02" db="EMBL/GenBank/DDBJ databases">
        <title>Protein polymorphisms may explain contrasting epidemiological fitness of two variants of a multidrug-resistant Mycobacterium tuberculosis strain.</title>
        <authorList>
            <person name="Bigi M.M."/>
            <person name="Lopez B."/>
            <person name="Blanco F.C."/>
            <person name="Sasiain M.C."/>
            <person name="De La Barrera S."/>
            <person name="Ritacco V."/>
            <person name="Bigi F."/>
            <person name="Soria M.A."/>
        </authorList>
    </citation>
    <scope>NUCLEOTIDE SEQUENCE [LARGE SCALE GENOMIC DNA]</scope>
    <source>
        <strain evidence="12 23">6548</strain>
    </source>
</reference>
<dbReference type="EMBL" id="LWDQ01000001">
    <property type="protein sequence ID" value="OMH57987.1"/>
    <property type="molecule type" value="Genomic_DNA"/>
</dbReference>
<dbReference type="Proteomes" id="UP000300237">
    <property type="component" value="Chromosome"/>
</dbReference>
<evidence type="ECO:0000313" key="23">
    <source>
        <dbReference type="Proteomes" id="UP000189452"/>
    </source>
</evidence>
<dbReference type="GeneID" id="45424087"/>
<evidence type="ECO:0000313" key="19">
    <source>
        <dbReference type="Proteomes" id="UP000046947"/>
    </source>
</evidence>
<dbReference type="EMBL" id="JAGIZI010000001">
    <property type="protein sequence ID" value="MBP0681758.1"/>
    <property type="molecule type" value="Genomic_DNA"/>
</dbReference>
<feature type="domain" description="Pyridoxamine 5'-phosphate oxidase N-terminal" evidence="2">
    <location>
        <begin position="10"/>
        <end position="142"/>
    </location>
</feature>
<evidence type="ECO:0000313" key="16">
    <source>
        <dbReference type="Proteomes" id="UP000044938"/>
    </source>
</evidence>
<dbReference type="AlphaFoldDB" id="A0A045IS42"/>
<dbReference type="GO" id="GO:0016627">
    <property type="term" value="F:oxidoreductase activity, acting on the CH-CH group of donors"/>
    <property type="evidence" value="ECO:0007669"/>
    <property type="project" value="TreeGrafter"/>
</dbReference>
<evidence type="ECO:0000313" key="10">
    <source>
        <dbReference type="EMBL" id="COW40403.1"/>
    </source>
</evidence>
<evidence type="ECO:0000313" key="26">
    <source>
        <dbReference type="Proteomes" id="UP000671119"/>
    </source>
</evidence>
<dbReference type="InterPro" id="IPR011576">
    <property type="entry name" value="Pyridox_Oxase_N"/>
</dbReference>
<dbReference type="Proteomes" id="UP000045842">
    <property type="component" value="Unassembled WGS sequence"/>
</dbReference>
<evidence type="ECO:0000313" key="11">
    <source>
        <dbReference type="EMBL" id="MBP0681758.1"/>
    </source>
</evidence>
<dbReference type="EMBL" id="CSAJ01000272">
    <property type="protein sequence ID" value="COW28187.1"/>
    <property type="molecule type" value="Genomic_DNA"/>
</dbReference>
<reference evidence="14 25" key="7">
    <citation type="submission" date="2018-08" db="EMBL/GenBank/DDBJ databases">
        <authorList>
            <person name="Fokvardsen B D."/>
            <person name="Norman A."/>
        </authorList>
    </citation>
    <scope>NUCLEOTIDE SEQUENCE [LARGE SCALE GENOMIC DNA]</scope>
    <source>
        <strain evidence="14 25">DKC2</strain>
    </source>
</reference>
<dbReference type="Proteomes" id="UP000046680">
    <property type="component" value="Unassembled WGS sequence"/>
</dbReference>
<dbReference type="EMBL" id="CSAD01000776">
    <property type="protein sequence ID" value="COW40403.1"/>
    <property type="molecule type" value="Genomic_DNA"/>
</dbReference>
<dbReference type="Gene3D" id="2.30.110.10">
    <property type="entry name" value="Electron Transport, Fmn-binding Protein, Chain A"/>
    <property type="match status" value="1"/>
</dbReference>
<dbReference type="EMBL" id="CFOH01000111">
    <property type="protein sequence ID" value="CFE48161.1"/>
    <property type="molecule type" value="Genomic_DNA"/>
</dbReference>
<evidence type="ECO:0000313" key="21">
    <source>
        <dbReference type="Proteomes" id="UP000048948"/>
    </source>
</evidence>
<dbReference type="PANTHER" id="PTHR35176:SF2">
    <property type="entry name" value="F420H(2)-DEPENDENT REDUCTASE RV1155"/>
    <property type="match status" value="1"/>
</dbReference>
<dbReference type="Proteomes" id="UP000048289">
    <property type="component" value="Unassembled WGS sequence"/>
</dbReference>
<dbReference type="GO" id="GO:0070967">
    <property type="term" value="F:coenzyme F420 binding"/>
    <property type="evidence" value="ECO:0007669"/>
    <property type="project" value="TreeGrafter"/>
</dbReference>
<protein>
    <submittedName>
        <fullName evidence="8">F420-dependent enzyme</fullName>
    </submittedName>
    <submittedName>
        <fullName evidence="12">Pyridoxamine 5'-phosphate oxidase</fullName>
    </submittedName>
    <submittedName>
        <fullName evidence="11">TIGR03668 family PPOX class F420-dependent oxidoreductase</fullName>
    </submittedName>
</protein>
<reference evidence="15 16" key="2">
    <citation type="submission" date="2015-03" db="EMBL/GenBank/DDBJ databases">
        <authorList>
            <consortium name="Pathogen Informatics"/>
        </authorList>
    </citation>
    <scope>NUCLEOTIDE SEQUENCE [LARGE SCALE GENOMIC DNA]</scope>
    <source>
        <strain evidence="6 21">Bir 172</strain>
        <strain evidence="5 18">C09601061</strain>
        <strain evidence="8 15">D00501624</strain>
        <strain evidence="10 17">G09801536</strain>
        <strain evidence="3 20">G09901357</strain>
        <strain evidence="4 19">H09601792</strain>
        <strain evidence="9 16">M09401471</strain>
    </source>
</reference>
<dbReference type="Proteomes" id="UP000050139">
    <property type="component" value="Unassembled WGS sequence"/>
</dbReference>
<reference evidence="7 22" key="1">
    <citation type="submission" date="2015-03" db="EMBL/GenBank/DDBJ databases">
        <authorList>
            <consortium name="Pathogen Informatics"/>
            <person name="Murphy D."/>
        </authorList>
    </citation>
    <scope>NUCLEOTIDE SEQUENCE [LARGE SCALE GENOMIC DNA]</scope>
    <source>
        <strain evidence="7 22">0268S</strain>
    </source>
</reference>
<dbReference type="InterPro" id="IPR052019">
    <property type="entry name" value="F420H2_bilvrd_red/Heme_oxyg"/>
</dbReference>
<dbReference type="Proteomes" id="UP000044938">
    <property type="component" value="Unassembled WGS sequence"/>
</dbReference>
<evidence type="ECO:0000313" key="3">
    <source>
        <dbReference type="EMBL" id="CFE39001.1"/>
    </source>
</evidence>
<dbReference type="EMBL" id="LR027516">
    <property type="protein sequence ID" value="VCU48342.1"/>
    <property type="molecule type" value="Genomic_DNA"/>
</dbReference>
<evidence type="ECO:0000313" key="9">
    <source>
        <dbReference type="EMBL" id="COW28187.1"/>
    </source>
</evidence>
<evidence type="ECO:0000313" key="12">
    <source>
        <dbReference type="EMBL" id="OMH57987.1"/>
    </source>
</evidence>
<dbReference type="EMBL" id="CQQC01000563">
    <property type="protein sequence ID" value="CNV21902.1"/>
    <property type="molecule type" value="Genomic_DNA"/>
</dbReference>
<dbReference type="FunFam" id="2.30.110.10:FF:000036">
    <property type="entry name" value="F420-dependent enzyme"/>
    <property type="match status" value="1"/>
</dbReference>
<keyword evidence="1" id="KW-0560">Oxidoreductase</keyword>
<evidence type="ECO:0000313" key="14">
    <source>
        <dbReference type="EMBL" id="VCU48342.1"/>
    </source>
</evidence>
<evidence type="ECO:0000313" key="22">
    <source>
        <dbReference type="Proteomes" id="UP000050139"/>
    </source>
</evidence>
<evidence type="ECO:0000313" key="20">
    <source>
        <dbReference type="Proteomes" id="UP000048289"/>
    </source>
</evidence>
<evidence type="ECO:0000313" key="4">
    <source>
        <dbReference type="EMBL" id="CFE48161.1"/>
    </source>
</evidence>
<evidence type="ECO:0000313" key="6">
    <source>
        <dbReference type="EMBL" id="CKS51487.1"/>
    </source>
</evidence>
<evidence type="ECO:0000313" key="8">
    <source>
        <dbReference type="EMBL" id="CNV21902.1"/>
    </source>
</evidence>
<evidence type="ECO:0000259" key="2">
    <source>
        <dbReference type="Pfam" id="PF01243"/>
    </source>
</evidence>
<dbReference type="Pfam" id="PF01243">
    <property type="entry name" value="PNPOx_N"/>
    <property type="match status" value="1"/>
</dbReference>
<gene>
    <name evidence="12" type="ORF">A4S10_00135</name>
    <name evidence="14" type="ORF">DKC2_0142</name>
    <name evidence="13" type="ORF">DSJ38_08205</name>
    <name evidence="5" type="ORF">ERS007657_01640</name>
    <name evidence="8" type="ORF">ERS007661_01844</name>
    <name evidence="10" type="ORF">ERS007679_03803</name>
    <name evidence="3" type="ORF">ERS007681_01372</name>
    <name evidence="4" type="ORF">ERS007688_00992</name>
    <name evidence="9" type="ORF">ERS007720_02230</name>
    <name evidence="6" type="ORF">ERS027646_01999</name>
    <name evidence="7" type="ORF">ERS094118_00399</name>
    <name evidence="11" type="ORF">J8J21_01105</name>
</gene>
<dbReference type="Proteomes" id="UP000256381">
    <property type="component" value="Unassembled WGS sequence"/>
</dbReference>
<evidence type="ECO:0000313" key="17">
    <source>
        <dbReference type="Proteomes" id="UP000045842"/>
    </source>
</evidence>
<dbReference type="EMBL" id="QTBD01000129">
    <property type="protein sequence ID" value="REQ53358.1"/>
    <property type="molecule type" value="Genomic_DNA"/>
</dbReference>
<dbReference type="EMBL" id="COPH01000002">
    <property type="protein sequence ID" value="CLV52904.1"/>
    <property type="molecule type" value="Genomic_DNA"/>
</dbReference>
<proteinExistence type="predicted"/>
<dbReference type="NCBIfam" id="TIGR03668">
    <property type="entry name" value="Rv0121_F420"/>
    <property type="match status" value="1"/>
</dbReference>
<sequence>MGEFDPKLRFAQSPVARLATSTPDGTPHLVPVVFALGARRPAEATGADVIYTAVDAKRKTTQRLRRLANLEHNPRASVLVDSYADDWTQLWWVRADGVAAIHRDGEVMRAAYRLLRAKYAQYQSVPLNGPVIAIAVQRWASWHA</sequence>
<dbReference type="EMBL" id="CFOE01000136">
    <property type="protein sequence ID" value="CFE39001.1"/>
    <property type="molecule type" value="Genomic_DNA"/>
</dbReference>
<dbReference type="OMA" id="DHYDDDW"/>
<dbReference type="GO" id="GO:0005829">
    <property type="term" value="C:cytosol"/>
    <property type="evidence" value="ECO:0007669"/>
    <property type="project" value="TreeGrafter"/>
</dbReference>
<organism evidence="8 15">
    <name type="scientific">Mycobacterium tuberculosis</name>
    <dbReference type="NCBI Taxonomy" id="1773"/>
    <lineage>
        <taxon>Bacteria</taxon>
        <taxon>Bacillati</taxon>
        <taxon>Actinomycetota</taxon>
        <taxon>Actinomycetes</taxon>
        <taxon>Mycobacteriales</taxon>
        <taxon>Mycobacteriaceae</taxon>
        <taxon>Mycobacterium</taxon>
        <taxon>Mycobacterium tuberculosis complex</taxon>
    </lineage>
</organism>
<dbReference type="SUPFAM" id="SSF50475">
    <property type="entry name" value="FMN-binding split barrel"/>
    <property type="match status" value="1"/>
</dbReference>
<evidence type="ECO:0000313" key="7">
    <source>
        <dbReference type="EMBL" id="CLV52904.1"/>
    </source>
</evidence>
<name>A0A045IS42_MYCTX</name>
<dbReference type="Proteomes" id="UP000046947">
    <property type="component" value="Unassembled WGS sequence"/>
</dbReference>
<evidence type="ECO:0000313" key="13">
    <source>
        <dbReference type="EMBL" id="REQ53358.1"/>
    </source>
</evidence>
<dbReference type="Proteomes" id="UP000039217">
    <property type="component" value="Unassembled WGS sequence"/>
</dbReference>
<dbReference type="SMR" id="A0A045IS42"/>
<dbReference type="InterPro" id="IPR019967">
    <property type="entry name" value="F420-dep_enz_PPOX_Rv0121"/>
</dbReference>
<dbReference type="EMBL" id="CGCX01000530">
    <property type="protein sequence ID" value="CFR78130.1"/>
    <property type="molecule type" value="Genomic_DNA"/>
</dbReference>
<evidence type="ECO:0000313" key="5">
    <source>
        <dbReference type="EMBL" id="CFR78130.1"/>
    </source>
</evidence>
<accession>A0A045IS42</accession>
<dbReference type="Proteomes" id="UP000189452">
    <property type="component" value="Chromosome"/>
</dbReference>
<evidence type="ECO:0000313" key="25">
    <source>
        <dbReference type="Proteomes" id="UP000300237"/>
    </source>
</evidence>
<reference evidence="12 23" key="3">
    <citation type="submission" date="2016-04" db="EMBL/GenBank/DDBJ databases">
        <authorList>
            <person name="Bigi M."/>
            <person name="Bigi F."/>
            <person name="Soria M.A."/>
        </authorList>
    </citation>
    <scope>NUCLEOTIDE SEQUENCE [LARGE SCALE GENOMIC DNA]</scope>
    <source>
        <strain evidence="12 23">6548</strain>
    </source>
</reference>
<reference evidence="11 26" key="8">
    <citation type="submission" date="2021-03" db="EMBL/GenBank/DDBJ databases">
        <title>Whole Genome Sequencing of Mycobacterium tuberculosis clinical isolates from Arunachal Pradesh, India.</title>
        <authorList>
            <person name="Singh S."/>
            <person name="Mudliar S.R."/>
            <person name="Kulsum U."/>
            <person name="Rufai S.B."/>
            <person name="Singh P.K."/>
            <person name="Umpo M."/>
            <person name="Nyori M."/>
        </authorList>
    </citation>
    <scope>NUCLEOTIDE SEQUENCE [LARGE SCALE GENOMIC DNA]</scope>
    <source>
        <strain evidence="11 26">OMICS/BPL/0142/20/SP</strain>
    </source>
</reference>
<reference evidence="13 24" key="4">
    <citation type="journal article" date="2017" name="N. Engl. J. Med.">
        <title>Transmission of Extensively Drug-Resistant Tuberculosis in South Africa.</title>
        <authorList>
            <person name="Shah N.S."/>
            <person name="Auld S.C."/>
            <person name="Brust J.C."/>
            <person name="Mathema B."/>
            <person name="Ismail N."/>
            <person name="Moodley P."/>
            <person name="Mlisana K."/>
            <person name="Allana S."/>
            <person name="Campbell A."/>
            <person name="Mthiyane T."/>
            <person name="Morris N."/>
            <person name="Mpangase P."/>
            <person name="van der Meulen H."/>
            <person name="Omar S.V."/>
            <person name="Brown T.S."/>
            <person name="Narechania A."/>
            <person name="Shaskina E."/>
            <person name="Kapwata T."/>
            <person name="Kreiswirth B."/>
            <person name="Gandhi N.R."/>
        </authorList>
    </citation>
    <scope>NUCLEOTIDE SEQUENCE [LARGE SCALE GENOMIC DNA]</scope>
    <source>
        <strain evidence="13 24">32301_S10</strain>
    </source>
</reference>
<dbReference type="InterPro" id="IPR012349">
    <property type="entry name" value="Split_barrel_FMN-bd"/>
</dbReference>
<dbReference type="PANTHER" id="PTHR35176">
    <property type="entry name" value="HEME OXYGENASE HI_0854-RELATED"/>
    <property type="match status" value="1"/>
</dbReference>
<evidence type="ECO:0000313" key="18">
    <source>
        <dbReference type="Proteomes" id="UP000046680"/>
    </source>
</evidence>
<evidence type="ECO:0000313" key="24">
    <source>
        <dbReference type="Proteomes" id="UP000256381"/>
    </source>
</evidence>
<dbReference type="EMBL" id="CNGE01000335">
    <property type="protein sequence ID" value="CKS51487.1"/>
    <property type="molecule type" value="Genomic_DNA"/>
</dbReference>
<dbReference type="RefSeq" id="WP_003400864.1">
    <property type="nucleotide sequence ID" value="NZ_AP018033.1"/>
</dbReference>
<reference evidence="13" key="6">
    <citation type="submission" date="2018-07" db="EMBL/GenBank/DDBJ databases">
        <authorList>
            <person name="Shah S."/>
            <person name="Brown T."/>
            <person name="Auld S."/>
            <person name="Bratton K."/>
            <person name="Narechania A."/>
            <person name="Mathema B."/>
            <person name="Gandhi N."/>
        </authorList>
    </citation>
    <scope>NUCLEOTIDE SEQUENCE</scope>
    <source>
        <strain evidence="13">32301_S10</strain>
    </source>
</reference>